<feature type="chain" id="PRO_5035147267" description="C6 domain-containing protein" evidence="1">
    <location>
        <begin position="20"/>
        <end position="134"/>
    </location>
</feature>
<gene>
    <name evidence="2" type="ORF">CJOHNSTONI_LOCUS4611</name>
</gene>
<evidence type="ECO:0000313" key="2">
    <source>
        <dbReference type="EMBL" id="CAG9534479.1"/>
    </source>
</evidence>
<reference evidence="2" key="1">
    <citation type="submission" date="2021-09" db="EMBL/GenBank/DDBJ databases">
        <authorList>
            <consortium name="Pathogen Informatics"/>
        </authorList>
    </citation>
    <scope>NUCLEOTIDE SEQUENCE</scope>
</reference>
<evidence type="ECO:0000313" key="3">
    <source>
        <dbReference type="Proteomes" id="UP000746747"/>
    </source>
</evidence>
<evidence type="ECO:0000256" key="1">
    <source>
        <dbReference type="SAM" id="SignalP"/>
    </source>
</evidence>
<dbReference type="EMBL" id="CAKAEH010001313">
    <property type="protein sequence ID" value="CAG9534479.1"/>
    <property type="molecule type" value="Genomic_DNA"/>
</dbReference>
<feature type="signal peptide" evidence="1">
    <location>
        <begin position="1"/>
        <end position="19"/>
    </location>
</feature>
<keyword evidence="3" id="KW-1185">Reference proteome</keyword>
<dbReference type="AlphaFoldDB" id="A0A8J2Q700"/>
<name>A0A8J2Q700_9BILA</name>
<organism evidence="2 3">
    <name type="scientific">Cercopithifilaria johnstoni</name>
    <dbReference type="NCBI Taxonomy" id="2874296"/>
    <lineage>
        <taxon>Eukaryota</taxon>
        <taxon>Metazoa</taxon>
        <taxon>Ecdysozoa</taxon>
        <taxon>Nematoda</taxon>
        <taxon>Chromadorea</taxon>
        <taxon>Rhabditida</taxon>
        <taxon>Spirurina</taxon>
        <taxon>Spiruromorpha</taxon>
        <taxon>Filarioidea</taxon>
        <taxon>Onchocercidae</taxon>
        <taxon>Cercopithifilaria</taxon>
    </lineage>
</organism>
<dbReference type="OrthoDB" id="5834962at2759"/>
<comment type="caution">
    <text evidence="2">The sequence shown here is derived from an EMBL/GenBank/DDBJ whole genome shotgun (WGS) entry which is preliminary data.</text>
</comment>
<accession>A0A8J2Q700</accession>
<evidence type="ECO:0008006" key="4">
    <source>
        <dbReference type="Google" id="ProtNLM"/>
    </source>
</evidence>
<proteinExistence type="predicted"/>
<sequence>MNAKIILIFSGIGVINLHACEPSASYTTCRNCDPFDTNIRRTDYPNTFVEKITVSYGVNADGCKFATLQCLSSAAKDILMEWYDPSGSSLGTTGAVKHTQKVIGLITCNQNSEWTFTENGKTEVVQSATCEYIQ</sequence>
<protein>
    <recommendedName>
        <fullName evidence="4">C6 domain-containing protein</fullName>
    </recommendedName>
</protein>
<keyword evidence="1" id="KW-0732">Signal</keyword>
<dbReference type="Proteomes" id="UP000746747">
    <property type="component" value="Unassembled WGS sequence"/>
</dbReference>